<name>A0A426QE17_9GAMM</name>
<dbReference type="GO" id="GO:0003824">
    <property type="term" value="F:catalytic activity"/>
    <property type="evidence" value="ECO:0007669"/>
    <property type="project" value="InterPro"/>
</dbReference>
<dbReference type="InterPro" id="IPR011146">
    <property type="entry name" value="HIT-like"/>
</dbReference>
<dbReference type="Pfam" id="PF01230">
    <property type="entry name" value="HIT"/>
    <property type="match status" value="1"/>
</dbReference>
<dbReference type="RefSeq" id="WP_125182578.1">
    <property type="nucleotide sequence ID" value="NZ_QZMU01000002.1"/>
</dbReference>
<protein>
    <submittedName>
        <fullName evidence="3">HIT domain-containing protein</fullName>
    </submittedName>
</protein>
<gene>
    <name evidence="3" type="ORF">D6C00_14745</name>
</gene>
<dbReference type="OrthoDB" id="9799145at2"/>
<accession>A0A426QE17</accession>
<comment type="caution">
    <text evidence="3">The sequence shown here is derived from an EMBL/GenBank/DDBJ whole genome shotgun (WGS) entry which is preliminary data.</text>
</comment>
<sequence length="139" mass="15911">MTQLHPRLQQDCHYVSRLDLCHLLLMNDCNYPWCILVPDRDGITEIHQLEEADQQQLIRESSRLARGLTQLYRPDKLNIAAIGNLVPQLHLHHVVRYTGDPAWPKPVWGHAPARPYTDEAAHESIARLQSVMARSGHDG</sequence>
<comment type="caution">
    <text evidence="1">Lacks conserved residue(s) required for the propagation of feature annotation.</text>
</comment>
<evidence type="ECO:0000256" key="1">
    <source>
        <dbReference type="PROSITE-ProRule" id="PRU00464"/>
    </source>
</evidence>
<dbReference type="SUPFAM" id="SSF54197">
    <property type="entry name" value="HIT-like"/>
    <property type="match status" value="1"/>
</dbReference>
<evidence type="ECO:0000313" key="3">
    <source>
        <dbReference type="EMBL" id="RRQ20015.1"/>
    </source>
</evidence>
<dbReference type="EMBL" id="QZMU01000002">
    <property type="protein sequence ID" value="RRQ20015.1"/>
    <property type="molecule type" value="Genomic_DNA"/>
</dbReference>
<evidence type="ECO:0000313" key="4">
    <source>
        <dbReference type="Proteomes" id="UP000287798"/>
    </source>
</evidence>
<dbReference type="PIRSF" id="PIRSF000714">
    <property type="entry name" value="HIT"/>
    <property type="match status" value="1"/>
</dbReference>
<dbReference type="Gene3D" id="3.30.428.10">
    <property type="entry name" value="HIT-like"/>
    <property type="match status" value="1"/>
</dbReference>
<dbReference type="InterPro" id="IPR026026">
    <property type="entry name" value="HIT_Hint"/>
</dbReference>
<dbReference type="AlphaFoldDB" id="A0A426QE17"/>
<keyword evidence="4" id="KW-1185">Reference proteome</keyword>
<organism evidence="3 4">
    <name type="scientific">Thiohalobacter thiocyanaticus</name>
    <dbReference type="NCBI Taxonomy" id="585455"/>
    <lineage>
        <taxon>Bacteria</taxon>
        <taxon>Pseudomonadati</taxon>
        <taxon>Pseudomonadota</taxon>
        <taxon>Gammaproteobacteria</taxon>
        <taxon>Thiohalobacterales</taxon>
        <taxon>Thiohalobacteraceae</taxon>
        <taxon>Thiohalobacter</taxon>
    </lineage>
</organism>
<dbReference type="InterPro" id="IPR036265">
    <property type="entry name" value="HIT-like_sf"/>
</dbReference>
<proteinExistence type="predicted"/>
<dbReference type="Proteomes" id="UP000287798">
    <property type="component" value="Unassembled WGS sequence"/>
</dbReference>
<reference evidence="3 4" key="1">
    <citation type="journal article" date="2010" name="Int. J. Syst. Evol. Microbiol.">
        <title>Thiohalobacter thiocyanaticus gen. nov., sp. nov., a moderately halophilic, sulfur-oxidizing gammaproteobacterium from hypersaline lakes, that utilizes thiocyanate.</title>
        <authorList>
            <person name="Sorokin D.Y."/>
            <person name="Kovaleva O.L."/>
            <person name="Tourova T.P."/>
            <person name="Muyzer G."/>
        </authorList>
    </citation>
    <scope>NUCLEOTIDE SEQUENCE [LARGE SCALE GENOMIC DNA]</scope>
    <source>
        <strain evidence="3 4">Hrh1</strain>
    </source>
</reference>
<feature type="domain" description="HIT" evidence="2">
    <location>
        <begin position="35"/>
        <end position="103"/>
    </location>
</feature>
<dbReference type="PROSITE" id="PS51084">
    <property type="entry name" value="HIT_2"/>
    <property type="match status" value="1"/>
</dbReference>
<evidence type="ECO:0000259" key="2">
    <source>
        <dbReference type="PROSITE" id="PS51084"/>
    </source>
</evidence>